<keyword evidence="4 5" id="KW-0862">Zinc</keyword>
<dbReference type="SMART" id="SM00356">
    <property type="entry name" value="ZnF_C3H1"/>
    <property type="match status" value="1"/>
</dbReference>
<dbReference type="EMBL" id="LR743596">
    <property type="protein sequence ID" value="CAA2626138.1"/>
    <property type="molecule type" value="Genomic_DNA"/>
</dbReference>
<evidence type="ECO:0000313" key="10">
    <source>
        <dbReference type="Proteomes" id="UP001189122"/>
    </source>
</evidence>
<accession>A0A7I8J644</accession>
<protein>
    <recommendedName>
        <fullName evidence="8">C3H1-type domain-containing protein</fullName>
    </recommendedName>
</protein>
<dbReference type="InterPro" id="IPR000571">
    <property type="entry name" value="Znf_CCCH"/>
</dbReference>
<dbReference type="Proteomes" id="UP001189122">
    <property type="component" value="Unassembled WGS sequence"/>
</dbReference>
<evidence type="ECO:0000256" key="1">
    <source>
        <dbReference type="ARBA" id="ARBA00022723"/>
    </source>
</evidence>
<keyword evidence="6" id="KW-0175">Coiled coil</keyword>
<dbReference type="FunFam" id="4.10.1000.10:FF:000001">
    <property type="entry name" value="zinc finger CCCH domain-containing protein 15-like"/>
    <property type="match status" value="1"/>
</dbReference>
<proteinExistence type="predicted"/>
<evidence type="ECO:0000256" key="4">
    <source>
        <dbReference type="ARBA" id="ARBA00022833"/>
    </source>
</evidence>
<evidence type="ECO:0000256" key="6">
    <source>
        <dbReference type="SAM" id="Coils"/>
    </source>
</evidence>
<keyword evidence="2" id="KW-0677">Repeat</keyword>
<name>A0A7I8J644_SPIIN</name>
<dbReference type="GO" id="GO:0008270">
    <property type="term" value="F:zinc ion binding"/>
    <property type="evidence" value="ECO:0007669"/>
    <property type="project" value="UniProtKB-KW"/>
</dbReference>
<feature type="coiled-coil region" evidence="6">
    <location>
        <begin position="117"/>
        <end position="144"/>
    </location>
</feature>
<dbReference type="PROSITE" id="PS50103">
    <property type="entry name" value="ZF_C3H1"/>
    <property type="match status" value="1"/>
</dbReference>
<dbReference type="SUPFAM" id="SSF90229">
    <property type="entry name" value="CCCH zinc finger"/>
    <property type="match status" value="1"/>
</dbReference>
<evidence type="ECO:0000256" key="7">
    <source>
        <dbReference type="SAM" id="MobiDB-lite"/>
    </source>
</evidence>
<evidence type="ECO:0000256" key="2">
    <source>
        <dbReference type="ARBA" id="ARBA00022737"/>
    </source>
</evidence>
<feature type="zinc finger region" description="C3H1-type" evidence="5">
    <location>
        <begin position="284"/>
        <end position="312"/>
    </location>
</feature>
<organism evidence="9">
    <name type="scientific">Spirodela intermedia</name>
    <name type="common">Intermediate duckweed</name>
    <dbReference type="NCBI Taxonomy" id="51605"/>
    <lineage>
        <taxon>Eukaryota</taxon>
        <taxon>Viridiplantae</taxon>
        <taxon>Streptophyta</taxon>
        <taxon>Embryophyta</taxon>
        <taxon>Tracheophyta</taxon>
        <taxon>Spermatophyta</taxon>
        <taxon>Magnoliopsida</taxon>
        <taxon>Liliopsida</taxon>
        <taxon>Araceae</taxon>
        <taxon>Lemnoideae</taxon>
        <taxon>Spirodela</taxon>
    </lineage>
</organism>
<evidence type="ECO:0000256" key="3">
    <source>
        <dbReference type="ARBA" id="ARBA00022771"/>
    </source>
</evidence>
<dbReference type="Gene3D" id="4.10.1000.10">
    <property type="entry name" value="Zinc finger, CCCH-type"/>
    <property type="match status" value="1"/>
</dbReference>
<feature type="region of interest" description="Disordered" evidence="7">
    <location>
        <begin position="1"/>
        <end position="40"/>
    </location>
</feature>
<evidence type="ECO:0000313" key="9">
    <source>
        <dbReference type="EMBL" id="CAA2626138.1"/>
    </source>
</evidence>
<gene>
    <name evidence="9" type="ORF">SI7747_09011849</name>
</gene>
<keyword evidence="3 5" id="KW-0863">Zinc-finger</keyword>
<dbReference type="PANTHER" id="PTHR12547:SF162">
    <property type="entry name" value="ZINC FINGER CCCH DOMAIN-CONTAINING PROTEIN 15"/>
    <property type="match status" value="1"/>
</dbReference>
<sequence length="364" mass="40152">MQQGNEFINGRVEPPPVSSPMSLLTPDRHSSSPPRSVGNGGEFSNICASLFAPKESTLFTPQIQYQSSTPISITTSSLSCDDDSEEAAATEHCLGLARLTLQYQEMLGRYELCLSHLEEAAEEAEALRLENSNLRMANAELARRLTIISPYGQSSRSTGGLSEVYPGLPLSLLNDFQRLDLNISPTTAEWSPIHDCQNDNILTRRAQVQDHRTTLPKSISIRSKGYMKLAASNRNGRNRFSDPAMLGPQKVYVPLEEDENSSSDGNKQEKEAATLEFDAYAQGMFKTELCNKWQEAGSCPYGEHCQFAHGIAELRPVIRHPRYKTEICRMILSGGPAPTVTAAISATLSLRKIIFCQPLPTDNK</sequence>
<dbReference type="Pfam" id="PF00642">
    <property type="entry name" value="zf-CCCH"/>
    <property type="match status" value="1"/>
</dbReference>
<dbReference type="InterPro" id="IPR036855">
    <property type="entry name" value="Znf_CCCH_sf"/>
</dbReference>
<keyword evidence="1 5" id="KW-0479">Metal-binding</keyword>
<dbReference type="AlphaFoldDB" id="A0A7I8J644"/>
<feature type="domain" description="C3H1-type" evidence="8">
    <location>
        <begin position="284"/>
        <end position="312"/>
    </location>
</feature>
<dbReference type="EMBL" id="CACRZD030000009">
    <property type="protein sequence ID" value="CAA6665460.1"/>
    <property type="molecule type" value="Genomic_DNA"/>
</dbReference>
<dbReference type="PANTHER" id="PTHR12547">
    <property type="entry name" value="CCCH ZINC FINGER/TIS11-RELATED"/>
    <property type="match status" value="1"/>
</dbReference>
<reference evidence="9 10" key="1">
    <citation type="submission" date="2019-12" db="EMBL/GenBank/DDBJ databases">
        <authorList>
            <person name="Scholz U."/>
            <person name="Mascher M."/>
            <person name="Fiebig A."/>
        </authorList>
    </citation>
    <scope>NUCLEOTIDE SEQUENCE</scope>
</reference>
<evidence type="ECO:0000259" key="8">
    <source>
        <dbReference type="PROSITE" id="PS50103"/>
    </source>
</evidence>
<dbReference type="GO" id="GO:0003729">
    <property type="term" value="F:mRNA binding"/>
    <property type="evidence" value="ECO:0007669"/>
    <property type="project" value="InterPro"/>
</dbReference>
<dbReference type="InterPro" id="IPR045877">
    <property type="entry name" value="ZFP36-like"/>
</dbReference>
<keyword evidence="10" id="KW-1185">Reference proteome</keyword>
<evidence type="ECO:0000256" key="5">
    <source>
        <dbReference type="PROSITE-ProRule" id="PRU00723"/>
    </source>
</evidence>